<protein>
    <recommendedName>
        <fullName evidence="1">Mannitol dehydrogenase C-terminal domain-containing protein</fullName>
    </recommendedName>
</protein>
<dbReference type="InterPro" id="IPR013328">
    <property type="entry name" value="6PGD_dom2"/>
</dbReference>
<feature type="domain" description="Mannitol dehydrogenase C-terminal" evidence="1">
    <location>
        <begin position="2"/>
        <end position="85"/>
    </location>
</feature>
<reference evidence="2" key="1">
    <citation type="submission" date="2018-05" db="EMBL/GenBank/DDBJ databases">
        <authorList>
            <person name="Lanie J.A."/>
            <person name="Ng W.-L."/>
            <person name="Kazmierczak K.M."/>
            <person name="Andrzejewski T.M."/>
            <person name="Davidsen T.M."/>
            <person name="Wayne K.J."/>
            <person name="Tettelin H."/>
            <person name="Glass J.I."/>
            <person name="Rusch D."/>
            <person name="Podicherti R."/>
            <person name="Tsui H.-C.T."/>
            <person name="Winkler M.E."/>
        </authorList>
    </citation>
    <scope>NUCLEOTIDE SEQUENCE</scope>
</reference>
<dbReference type="InterPro" id="IPR008927">
    <property type="entry name" value="6-PGluconate_DH-like_C_sf"/>
</dbReference>
<evidence type="ECO:0000259" key="1">
    <source>
        <dbReference type="Pfam" id="PF08125"/>
    </source>
</evidence>
<feature type="non-terminal residue" evidence="2">
    <location>
        <position position="1"/>
    </location>
</feature>
<organism evidence="2">
    <name type="scientific">marine metagenome</name>
    <dbReference type="NCBI Taxonomy" id="408172"/>
    <lineage>
        <taxon>unclassified sequences</taxon>
        <taxon>metagenomes</taxon>
        <taxon>ecological metagenomes</taxon>
    </lineage>
</organism>
<sequence length="96" mass="10763">AEDLLTRMVNPFLRDPVERVTRDPARKLGWNDRLIGSMLLASEAGVAPSHLARGASIALNLLCQEQGRNNPAALLDELWEGGEEDQRREFKELILK</sequence>
<dbReference type="Pfam" id="PF08125">
    <property type="entry name" value="Mannitol_dh_C"/>
    <property type="match status" value="1"/>
</dbReference>
<dbReference type="Gene3D" id="1.10.1040.10">
    <property type="entry name" value="N-(1-d-carboxylethyl)-l-norvaline Dehydrogenase, domain 2"/>
    <property type="match status" value="1"/>
</dbReference>
<evidence type="ECO:0000313" key="2">
    <source>
        <dbReference type="EMBL" id="SVC43944.1"/>
    </source>
</evidence>
<gene>
    <name evidence="2" type="ORF">METZ01_LOCUS296798</name>
</gene>
<dbReference type="EMBL" id="UINC01091292">
    <property type="protein sequence ID" value="SVC43944.1"/>
    <property type="molecule type" value="Genomic_DNA"/>
</dbReference>
<dbReference type="GO" id="GO:0016491">
    <property type="term" value="F:oxidoreductase activity"/>
    <property type="evidence" value="ECO:0007669"/>
    <property type="project" value="InterPro"/>
</dbReference>
<proteinExistence type="predicted"/>
<dbReference type="SUPFAM" id="SSF48179">
    <property type="entry name" value="6-phosphogluconate dehydrogenase C-terminal domain-like"/>
    <property type="match status" value="1"/>
</dbReference>
<dbReference type="InterPro" id="IPR013118">
    <property type="entry name" value="Mannitol_DH_C"/>
</dbReference>
<dbReference type="AlphaFoldDB" id="A0A382M4H6"/>
<name>A0A382M4H6_9ZZZZ</name>
<accession>A0A382M4H6</accession>